<comment type="caution">
    <text evidence="2">The sequence shown here is derived from an EMBL/GenBank/DDBJ whole genome shotgun (WGS) entry which is preliminary data.</text>
</comment>
<keyword evidence="3" id="KW-1185">Reference proteome</keyword>
<evidence type="ECO:0000313" key="2">
    <source>
        <dbReference type="EMBL" id="MEI4802290.1"/>
    </source>
</evidence>
<dbReference type="Proteomes" id="UP001372526">
    <property type="component" value="Unassembled WGS sequence"/>
</dbReference>
<gene>
    <name evidence="2" type="ORF">WAZ07_13345</name>
</gene>
<evidence type="ECO:0000256" key="1">
    <source>
        <dbReference type="SAM" id="Phobius"/>
    </source>
</evidence>
<feature type="transmembrane region" description="Helical" evidence="1">
    <location>
        <begin position="20"/>
        <end position="41"/>
    </location>
</feature>
<reference evidence="2 3" key="1">
    <citation type="submission" date="2024-01" db="EMBL/GenBank/DDBJ databases">
        <title>Seven novel Bacillus-like species.</title>
        <authorList>
            <person name="Liu G."/>
        </authorList>
    </citation>
    <scope>NUCLEOTIDE SEQUENCE [LARGE SCALE GENOMIC DNA]</scope>
    <source>
        <strain evidence="2 3">FJAT-51639</strain>
    </source>
</reference>
<proteinExistence type="predicted"/>
<evidence type="ECO:0000313" key="3">
    <source>
        <dbReference type="Proteomes" id="UP001372526"/>
    </source>
</evidence>
<dbReference type="EMBL" id="JBAWSX010000007">
    <property type="protein sequence ID" value="MEI4802290.1"/>
    <property type="molecule type" value="Genomic_DNA"/>
</dbReference>
<sequence>MEIKLQSESKQIENNVKILLIYLFLFNSVWIFKELWLVQYIEPLSEATSTFLNASIKV</sequence>
<keyword evidence="1" id="KW-0812">Transmembrane</keyword>
<name>A0ABU8FHW6_9BACI</name>
<keyword evidence="1" id="KW-1133">Transmembrane helix</keyword>
<dbReference type="RefSeq" id="WP_336472848.1">
    <property type="nucleotide sequence ID" value="NZ_JBAWSX010000007.1"/>
</dbReference>
<protein>
    <submittedName>
        <fullName evidence="2">Uncharacterized protein</fullName>
    </submittedName>
</protein>
<accession>A0ABU8FHW6</accession>
<organism evidence="2 3">
    <name type="scientific">Bacillus bruguierae</name>
    <dbReference type="NCBI Taxonomy" id="3127667"/>
    <lineage>
        <taxon>Bacteria</taxon>
        <taxon>Bacillati</taxon>
        <taxon>Bacillota</taxon>
        <taxon>Bacilli</taxon>
        <taxon>Bacillales</taxon>
        <taxon>Bacillaceae</taxon>
        <taxon>Bacillus</taxon>
    </lineage>
</organism>
<keyword evidence="1" id="KW-0472">Membrane</keyword>